<dbReference type="RefSeq" id="WP_191727921.1">
    <property type="nucleotide sequence ID" value="NZ_JACSQJ010000001.1"/>
</dbReference>
<dbReference type="PANTHER" id="PTHR11803">
    <property type="entry name" value="2-IMINOBUTANOATE/2-IMINOPROPANOATE DEAMINASE RIDA"/>
    <property type="match status" value="1"/>
</dbReference>
<sequence length="145" mass="15434">MAGDVVHASAAPKPVGAYPHARRVGGLLFLSGIGPRDPASDAIPGNDYFADGRLRGYDIGAQARAVFANVRAVLEASDARWEDLVDVTVYLTDMARDFKTYNAVWAEHFPDPATAPCRTTLGITALPTPIAIELKCVAAIQGDRP</sequence>
<proteinExistence type="inferred from homology"/>
<protein>
    <submittedName>
        <fullName evidence="2">RidA family protein</fullName>
    </submittedName>
</protein>
<evidence type="ECO:0000313" key="2">
    <source>
        <dbReference type="EMBL" id="MBD7986656.1"/>
    </source>
</evidence>
<comment type="caution">
    <text evidence="2">The sequence shown here is derived from an EMBL/GenBank/DDBJ whole genome shotgun (WGS) entry which is preliminary data.</text>
</comment>
<dbReference type="SUPFAM" id="SSF55298">
    <property type="entry name" value="YjgF-like"/>
    <property type="match status" value="1"/>
</dbReference>
<reference evidence="2 3" key="1">
    <citation type="submission" date="2020-08" db="EMBL/GenBank/DDBJ databases">
        <title>A Genomic Blueprint of the Chicken Gut Microbiome.</title>
        <authorList>
            <person name="Gilroy R."/>
            <person name="Ravi A."/>
            <person name="Getino M."/>
            <person name="Pursley I."/>
            <person name="Horton D.L."/>
            <person name="Alikhan N.-F."/>
            <person name="Baker D."/>
            <person name="Gharbi K."/>
            <person name="Hall N."/>
            <person name="Watson M."/>
            <person name="Adriaenssens E.M."/>
            <person name="Foster-Nyarko E."/>
            <person name="Jarju S."/>
            <person name="Secka A."/>
            <person name="Antonio M."/>
            <person name="Oren A."/>
            <person name="Chaudhuri R."/>
            <person name="La Ragione R.M."/>
            <person name="Hildebrand F."/>
            <person name="Pallen M.J."/>
        </authorList>
    </citation>
    <scope>NUCLEOTIDE SEQUENCE [LARGE SCALE GENOMIC DNA]</scope>
    <source>
        <strain evidence="2 3">Sa2BVA3</strain>
    </source>
</reference>
<dbReference type="EMBL" id="JACSQJ010000001">
    <property type="protein sequence ID" value="MBD7986656.1"/>
    <property type="molecule type" value="Genomic_DNA"/>
</dbReference>
<organism evidence="2 3">
    <name type="scientific">Luteimonas colneyensis</name>
    <dbReference type="NCBI Taxonomy" id="2762230"/>
    <lineage>
        <taxon>Bacteria</taxon>
        <taxon>Pseudomonadati</taxon>
        <taxon>Pseudomonadota</taxon>
        <taxon>Gammaproteobacteria</taxon>
        <taxon>Lysobacterales</taxon>
        <taxon>Lysobacteraceae</taxon>
        <taxon>Luteimonas</taxon>
    </lineage>
</organism>
<dbReference type="Pfam" id="PF01042">
    <property type="entry name" value="Ribonuc_L-PSP"/>
    <property type="match status" value="1"/>
</dbReference>
<dbReference type="InterPro" id="IPR006175">
    <property type="entry name" value="YjgF/YER057c/UK114"/>
</dbReference>
<dbReference type="Gene3D" id="3.30.1330.40">
    <property type="entry name" value="RutC-like"/>
    <property type="match status" value="1"/>
</dbReference>
<comment type="similarity">
    <text evidence="1">Belongs to the RutC family.</text>
</comment>
<name>A0ABR8UF50_9GAMM</name>
<keyword evidence="3" id="KW-1185">Reference proteome</keyword>
<dbReference type="PANTHER" id="PTHR11803:SF58">
    <property type="entry name" value="PROTEIN HMF1-RELATED"/>
    <property type="match status" value="1"/>
</dbReference>
<gene>
    <name evidence="2" type="ORF">H9645_01265</name>
</gene>
<dbReference type="Proteomes" id="UP000647183">
    <property type="component" value="Unassembled WGS sequence"/>
</dbReference>
<dbReference type="CDD" id="cd00448">
    <property type="entry name" value="YjgF_YER057c_UK114_family"/>
    <property type="match status" value="1"/>
</dbReference>
<accession>A0ABR8UF50</accession>
<evidence type="ECO:0000313" key="3">
    <source>
        <dbReference type="Proteomes" id="UP000647183"/>
    </source>
</evidence>
<evidence type="ECO:0000256" key="1">
    <source>
        <dbReference type="ARBA" id="ARBA00010552"/>
    </source>
</evidence>
<dbReference type="InterPro" id="IPR035959">
    <property type="entry name" value="RutC-like_sf"/>
</dbReference>